<proteinExistence type="inferred from homology"/>
<organism evidence="10 11">
    <name type="scientific">Klebsormidium nitens</name>
    <name type="common">Green alga</name>
    <name type="synonym">Ulothrix nitens</name>
    <dbReference type="NCBI Taxonomy" id="105231"/>
    <lineage>
        <taxon>Eukaryota</taxon>
        <taxon>Viridiplantae</taxon>
        <taxon>Streptophyta</taxon>
        <taxon>Klebsormidiophyceae</taxon>
        <taxon>Klebsormidiales</taxon>
        <taxon>Klebsormidiaceae</taxon>
        <taxon>Klebsormidium</taxon>
    </lineage>
</organism>
<dbReference type="GO" id="GO:0016301">
    <property type="term" value="F:kinase activity"/>
    <property type="evidence" value="ECO:0007669"/>
    <property type="project" value="UniProtKB-UniRule"/>
</dbReference>
<keyword evidence="3 8" id="KW-0808">Transferase</keyword>
<evidence type="ECO:0000256" key="1">
    <source>
        <dbReference type="ARBA" id="ARBA00005078"/>
    </source>
</evidence>
<comment type="pathway">
    <text evidence="1 8">Cofactor biosynthesis; thiamine diphosphate biosynthesis; thiamine diphosphate from thiamine: step 1/1.</text>
</comment>
<dbReference type="Proteomes" id="UP000054558">
    <property type="component" value="Unassembled WGS sequence"/>
</dbReference>
<feature type="domain" description="Thiamin pyrophosphokinase thiamin-binding" evidence="9">
    <location>
        <begin position="188"/>
        <end position="245"/>
    </location>
</feature>
<keyword evidence="6 8" id="KW-0067">ATP-binding</keyword>
<dbReference type="GO" id="GO:0030975">
    <property type="term" value="F:thiamine binding"/>
    <property type="evidence" value="ECO:0007669"/>
    <property type="project" value="UniProtKB-UniRule"/>
</dbReference>
<comment type="catalytic activity">
    <reaction evidence="8">
        <text>thiamine + ATP = thiamine diphosphate + AMP + H(+)</text>
        <dbReference type="Rhea" id="RHEA:11576"/>
        <dbReference type="ChEBI" id="CHEBI:15378"/>
        <dbReference type="ChEBI" id="CHEBI:18385"/>
        <dbReference type="ChEBI" id="CHEBI:30616"/>
        <dbReference type="ChEBI" id="CHEBI:58937"/>
        <dbReference type="ChEBI" id="CHEBI:456215"/>
    </reaction>
</comment>
<evidence type="ECO:0000256" key="5">
    <source>
        <dbReference type="ARBA" id="ARBA00022777"/>
    </source>
</evidence>
<dbReference type="EMBL" id="DF237468">
    <property type="protein sequence ID" value="GAQ89409.1"/>
    <property type="molecule type" value="Genomic_DNA"/>
</dbReference>
<dbReference type="SUPFAM" id="SSF63999">
    <property type="entry name" value="Thiamin pyrophosphokinase, catalytic domain"/>
    <property type="match status" value="1"/>
</dbReference>
<reference evidence="10 11" key="1">
    <citation type="journal article" date="2014" name="Nat. Commun.">
        <title>Klebsormidium flaccidum genome reveals primary factors for plant terrestrial adaptation.</title>
        <authorList>
            <person name="Hori K."/>
            <person name="Maruyama F."/>
            <person name="Fujisawa T."/>
            <person name="Togashi T."/>
            <person name="Yamamoto N."/>
            <person name="Seo M."/>
            <person name="Sato S."/>
            <person name="Yamada T."/>
            <person name="Mori H."/>
            <person name="Tajima N."/>
            <person name="Moriyama T."/>
            <person name="Ikeuchi M."/>
            <person name="Watanabe M."/>
            <person name="Wada H."/>
            <person name="Kobayashi K."/>
            <person name="Saito M."/>
            <person name="Masuda T."/>
            <person name="Sasaki-Sekimoto Y."/>
            <person name="Mashiguchi K."/>
            <person name="Awai K."/>
            <person name="Shimojima M."/>
            <person name="Masuda S."/>
            <person name="Iwai M."/>
            <person name="Nobusawa T."/>
            <person name="Narise T."/>
            <person name="Kondo S."/>
            <person name="Saito H."/>
            <person name="Sato R."/>
            <person name="Murakawa M."/>
            <person name="Ihara Y."/>
            <person name="Oshima-Yamada Y."/>
            <person name="Ohtaka K."/>
            <person name="Satoh M."/>
            <person name="Sonobe K."/>
            <person name="Ishii M."/>
            <person name="Ohtani R."/>
            <person name="Kanamori-Sato M."/>
            <person name="Honoki R."/>
            <person name="Miyazaki D."/>
            <person name="Mochizuki H."/>
            <person name="Umetsu J."/>
            <person name="Higashi K."/>
            <person name="Shibata D."/>
            <person name="Kamiya Y."/>
            <person name="Sato N."/>
            <person name="Nakamura Y."/>
            <person name="Tabata S."/>
            <person name="Ida S."/>
            <person name="Kurokawa K."/>
            <person name="Ohta H."/>
        </authorList>
    </citation>
    <scope>NUCLEOTIDE SEQUENCE [LARGE SCALE GENOMIC DNA]</scope>
    <source>
        <strain evidence="10 11">NIES-2285</strain>
    </source>
</reference>
<comment type="similarity">
    <text evidence="2 8">Belongs to the thiamine pyrophosphokinase family.</text>
</comment>
<dbReference type="FunFam" id="2.60.120.320:FF:000001">
    <property type="entry name" value="Thiamine pyrophosphokinase"/>
    <property type="match status" value="1"/>
</dbReference>
<dbReference type="SMART" id="SM00983">
    <property type="entry name" value="TPK_B1_binding"/>
    <property type="match status" value="1"/>
</dbReference>
<dbReference type="GO" id="GO:0004788">
    <property type="term" value="F:thiamine diphosphokinase activity"/>
    <property type="evidence" value="ECO:0000318"/>
    <property type="project" value="GO_Central"/>
</dbReference>
<dbReference type="CDD" id="cd07995">
    <property type="entry name" value="TPK"/>
    <property type="match status" value="1"/>
</dbReference>
<dbReference type="InterPro" id="IPR036759">
    <property type="entry name" value="TPK_catalytic_sf"/>
</dbReference>
<evidence type="ECO:0000313" key="10">
    <source>
        <dbReference type="EMBL" id="GAQ89409.1"/>
    </source>
</evidence>
<dbReference type="InterPro" id="IPR006282">
    <property type="entry name" value="Thi_PPkinase"/>
</dbReference>
<dbReference type="Pfam" id="PF04265">
    <property type="entry name" value="TPK_B1_binding"/>
    <property type="match status" value="1"/>
</dbReference>
<dbReference type="STRING" id="105231.A0A1Y1IJ00"/>
<dbReference type="OrthoDB" id="25149at2759"/>
<dbReference type="InterPro" id="IPR036371">
    <property type="entry name" value="TPK_B1-bd_sf"/>
</dbReference>
<dbReference type="PANTHER" id="PTHR13622:SF8">
    <property type="entry name" value="THIAMIN PYROPHOSPHOKINASE 1"/>
    <property type="match status" value="1"/>
</dbReference>
<dbReference type="InterPro" id="IPR007371">
    <property type="entry name" value="TPK_catalytic"/>
</dbReference>
<dbReference type="GO" id="GO:0006772">
    <property type="term" value="P:thiamine metabolic process"/>
    <property type="evidence" value="ECO:0007669"/>
    <property type="project" value="InterPro"/>
</dbReference>
<evidence type="ECO:0000256" key="7">
    <source>
        <dbReference type="ARBA" id="ARBA00025120"/>
    </source>
</evidence>
<dbReference type="PANTHER" id="PTHR13622">
    <property type="entry name" value="THIAMIN PYROPHOSPHOKINASE"/>
    <property type="match status" value="1"/>
</dbReference>
<evidence type="ECO:0000256" key="4">
    <source>
        <dbReference type="ARBA" id="ARBA00022741"/>
    </source>
</evidence>
<dbReference type="AlphaFoldDB" id="A0A1Y1IJ00"/>
<dbReference type="GO" id="GO:0005524">
    <property type="term" value="F:ATP binding"/>
    <property type="evidence" value="ECO:0007669"/>
    <property type="project" value="UniProtKB-UniRule"/>
</dbReference>
<sequence length="262" mass="29122">MTKPTLEHRSDFFKATKQVNQDHVLIVLNYSLPSFVPLLWEQSRLRVCADGGANRIYDELPRIFQEEEESAVRARYIPDAIVGDLDSLRPDVRDFYTQNSVPIIDLSHDQDTSDLHKCIKYAQGANPSLTQQSKLLVVGAVGGRLDHQLSNIHILYKFRDLRIVLLGKGNLALLLPEAFEHEIYPDRGVEGPICALIPVGSPVSDVHSTGLRWNLGGQSLQFGELISTSNEIKAERISVRAKGPLLWTTELTGTPGLQTSSS</sequence>
<protein>
    <recommendedName>
        <fullName evidence="8">Thiamine pyrophosphokinase</fullName>
        <ecNumber evidence="8">2.7.6.2</ecNumber>
    </recommendedName>
</protein>
<dbReference type="InterPro" id="IPR007373">
    <property type="entry name" value="Thiamin_PyroPKinase_B1-bd"/>
</dbReference>
<dbReference type="Gene3D" id="3.40.50.10240">
    <property type="entry name" value="Thiamin pyrophosphokinase, catalytic domain"/>
    <property type="match status" value="1"/>
</dbReference>
<dbReference type="SUPFAM" id="SSF63862">
    <property type="entry name" value="Thiamin pyrophosphokinase, substrate-binding domain"/>
    <property type="match status" value="1"/>
</dbReference>
<dbReference type="EC" id="2.7.6.2" evidence="8"/>
<keyword evidence="11" id="KW-1185">Reference proteome</keyword>
<dbReference type="NCBIfam" id="TIGR01378">
    <property type="entry name" value="thi_PPkinase"/>
    <property type="match status" value="1"/>
</dbReference>
<dbReference type="GO" id="GO:0009229">
    <property type="term" value="P:thiamine diphosphate biosynthetic process"/>
    <property type="evidence" value="ECO:0000318"/>
    <property type="project" value="GO_Central"/>
</dbReference>
<dbReference type="Pfam" id="PF04263">
    <property type="entry name" value="TPK_catalytic"/>
    <property type="match status" value="1"/>
</dbReference>
<comment type="function">
    <text evidence="7">Catalyzes the phosphorylation of thiamine to thiamine pyrophosphate (TPP). TPP is an active cofactor for enzymes involved in glycolysis and energy production. Plant leaves require high levels of TPP for photosynthesis and carbohydrate metabolism.</text>
</comment>
<dbReference type="Gene3D" id="2.60.120.320">
    <property type="entry name" value="Thiamin pyrophosphokinase, thiamin-binding domain"/>
    <property type="match status" value="1"/>
</dbReference>
<dbReference type="OMA" id="TDMCKAL"/>
<evidence type="ECO:0000256" key="6">
    <source>
        <dbReference type="ARBA" id="ARBA00022840"/>
    </source>
</evidence>
<evidence type="ECO:0000256" key="2">
    <source>
        <dbReference type="ARBA" id="ARBA00006785"/>
    </source>
</evidence>
<evidence type="ECO:0000259" key="9">
    <source>
        <dbReference type="SMART" id="SM00983"/>
    </source>
</evidence>
<keyword evidence="4 8" id="KW-0547">Nucleotide-binding</keyword>
<dbReference type="PIRSF" id="PIRSF031057">
    <property type="entry name" value="Thiamin_pyrophosphokinase"/>
    <property type="match status" value="1"/>
</dbReference>
<evidence type="ECO:0000256" key="3">
    <source>
        <dbReference type="ARBA" id="ARBA00022679"/>
    </source>
</evidence>
<gene>
    <name evidence="10" type="ORF">KFL_005190010</name>
</gene>
<dbReference type="InterPro" id="IPR016966">
    <property type="entry name" value="Thiamin_pyrophosphokinase_euk"/>
</dbReference>
<dbReference type="UniPathway" id="UPA00060">
    <property type="reaction ID" value="UER00597"/>
</dbReference>
<evidence type="ECO:0000313" key="11">
    <source>
        <dbReference type="Proteomes" id="UP000054558"/>
    </source>
</evidence>
<evidence type="ECO:0000256" key="8">
    <source>
        <dbReference type="PIRNR" id="PIRNR031057"/>
    </source>
</evidence>
<keyword evidence="5 8" id="KW-0418">Kinase</keyword>
<name>A0A1Y1IJ00_KLENI</name>
<accession>A0A1Y1IJ00</accession>